<dbReference type="PANTHER" id="PTHR30258">
    <property type="entry name" value="TYPE II SECRETION SYSTEM PROTEIN GSPE-RELATED"/>
    <property type="match status" value="1"/>
</dbReference>
<evidence type="ECO:0000256" key="1">
    <source>
        <dbReference type="ARBA" id="ARBA00006611"/>
    </source>
</evidence>
<dbReference type="OrthoDB" id="9810761at2"/>
<feature type="compositionally biased region" description="Polar residues" evidence="4">
    <location>
        <begin position="332"/>
        <end position="344"/>
    </location>
</feature>
<evidence type="ECO:0000313" key="6">
    <source>
        <dbReference type="EMBL" id="PHY95402.1"/>
    </source>
</evidence>
<dbReference type="GO" id="GO:0005886">
    <property type="term" value="C:plasma membrane"/>
    <property type="evidence" value="ECO:0007669"/>
    <property type="project" value="TreeGrafter"/>
</dbReference>
<dbReference type="SUPFAM" id="SSF52540">
    <property type="entry name" value="P-loop containing nucleoside triphosphate hydrolases"/>
    <property type="match status" value="1"/>
</dbReference>
<dbReference type="GO" id="GO:0016887">
    <property type="term" value="F:ATP hydrolysis activity"/>
    <property type="evidence" value="ECO:0007669"/>
    <property type="project" value="TreeGrafter"/>
</dbReference>
<dbReference type="InterPro" id="IPR001482">
    <property type="entry name" value="T2SS/T4SS_dom"/>
</dbReference>
<comment type="similarity">
    <text evidence="1">Belongs to the GSP E family.</text>
</comment>
<evidence type="ECO:0000259" key="5">
    <source>
        <dbReference type="Pfam" id="PF00437"/>
    </source>
</evidence>
<feature type="domain" description="Bacterial type II secretion system protein E" evidence="5">
    <location>
        <begin position="89"/>
        <end position="285"/>
    </location>
</feature>
<name>A0A2G4RFQ3_9PROT</name>
<gene>
    <name evidence="6" type="ORF">CSR02_01310</name>
</gene>
<dbReference type="Pfam" id="PF00437">
    <property type="entry name" value="T2SSE"/>
    <property type="match status" value="1"/>
</dbReference>
<feature type="compositionally biased region" description="Basic residues" evidence="4">
    <location>
        <begin position="364"/>
        <end position="376"/>
    </location>
</feature>
<keyword evidence="3" id="KW-0067">ATP-binding</keyword>
<evidence type="ECO:0000256" key="2">
    <source>
        <dbReference type="ARBA" id="ARBA00022741"/>
    </source>
</evidence>
<evidence type="ECO:0000256" key="4">
    <source>
        <dbReference type="SAM" id="MobiDB-lite"/>
    </source>
</evidence>
<comment type="caution">
    <text evidence="6">The sequence shown here is derived from an EMBL/GenBank/DDBJ whole genome shotgun (WGS) entry which is preliminary data.</text>
</comment>
<organism evidence="6 7">
    <name type="scientific">Acetobacter pomorum</name>
    <dbReference type="NCBI Taxonomy" id="65959"/>
    <lineage>
        <taxon>Bacteria</taxon>
        <taxon>Pseudomonadati</taxon>
        <taxon>Pseudomonadota</taxon>
        <taxon>Alphaproteobacteria</taxon>
        <taxon>Acetobacterales</taxon>
        <taxon>Acetobacteraceae</taxon>
        <taxon>Acetobacter</taxon>
    </lineage>
</organism>
<keyword evidence="7" id="KW-1185">Reference proteome</keyword>
<dbReference type="PANTHER" id="PTHR30258:SF3">
    <property type="entry name" value="SLL1921 PROTEIN"/>
    <property type="match status" value="1"/>
</dbReference>
<dbReference type="InterPro" id="IPR027417">
    <property type="entry name" value="P-loop_NTPase"/>
</dbReference>
<keyword evidence="2" id="KW-0547">Nucleotide-binding</keyword>
<dbReference type="GO" id="GO:0005524">
    <property type="term" value="F:ATP binding"/>
    <property type="evidence" value="ECO:0007669"/>
    <property type="project" value="UniProtKB-KW"/>
</dbReference>
<dbReference type="Proteomes" id="UP000228751">
    <property type="component" value="Unassembled WGS sequence"/>
</dbReference>
<evidence type="ECO:0000313" key="7">
    <source>
        <dbReference type="Proteomes" id="UP000228751"/>
    </source>
</evidence>
<accession>A0A2G4RFQ3</accession>
<dbReference type="AlphaFoldDB" id="A0A2G4RFQ3"/>
<evidence type="ECO:0000256" key="3">
    <source>
        <dbReference type="ARBA" id="ARBA00022840"/>
    </source>
</evidence>
<sequence length="391" mass="43980">MSSPITSPLEDLRFQDIYMKFPPGNPFEVGPPVIRYKPKPKLGEPDVAGVFPIPDQYMAAMETLTGQVLQAYRGRNKKNFAFQATPNLRIRTVTYFDEQGRWRTALRSLDRNVHKLNELNISPEVLILLRRWMNRKGGVFVFGATGHGKSTTCTSMIDDFLSDHGGYMYSAEDPMEFEFDADNYKSAEVCQREIDDDDGWEPAMKDALRSRPDVVYASEFRNAPCVKMLLRASTSGHLTISTGHASSVDDGLMFMGQSASELIGNMAWVQLSQGLVGAIHQTLINGRPHIVCLENTEAVASIIRENKFHLLSSEIEQQQNRLEIMARDGGRSPSSYAERNTTVSIPRDMQKPARKQNSSDTKKIPAKAKTVKRRPKPPPTTWEKLRGLLPF</sequence>
<feature type="region of interest" description="Disordered" evidence="4">
    <location>
        <begin position="327"/>
        <end position="391"/>
    </location>
</feature>
<protein>
    <recommendedName>
        <fullName evidence="5">Bacterial type II secretion system protein E domain-containing protein</fullName>
    </recommendedName>
</protein>
<proteinExistence type="inferred from homology"/>
<dbReference type="Gene3D" id="3.40.50.300">
    <property type="entry name" value="P-loop containing nucleotide triphosphate hydrolases"/>
    <property type="match status" value="1"/>
</dbReference>
<dbReference type="RefSeq" id="WP_099540298.1">
    <property type="nucleotide sequence ID" value="NZ_PEBQ01000010.1"/>
</dbReference>
<reference evidence="6 7" key="1">
    <citation type="submission" date="2017-10" db="EMBL/GenBank/DDBJ databases">
        <title>Genomic analysis of the genus Acetobacter.</title>
        <authorList>
            <person name="Kim K.H."/>
            <person name="Chun B.H."/>
            <person name="Son A.R."/>
            <person name="Jeon C.O."/>
        </authorList>
    </citation>
    <scope>NUCLEOTIDE SEQUENCE [LARGE SCALE GENOMIC DNA]</scope>
    <source>
        <strain evidence="6 7">LHT 2458</strain>
    </source>
</reference>
<dbReference type="EMBL" id="PEBQ01000010">
    <property type="protein sequence ID" value="PHY95402.1"/>
    <property type="molecule type" value="Genomic_DNA"/>
</dbReference>